<dbReference type="STRING" id="1618345.UT18_C0002G0026"/>
<organism evidence="1 2">
    <name type="scientific">candidate division CPR2 bacterium GW2011_GWC2_39_10</name>
    <dbReference type="NCBI Taxonomy" id="1618345"/>
    <lineage>
        <taxon>Bacteria</taxon>
        <taxon>Bacteria division CPR2</taxon>
    </lineage>
</organism>
<sequence length="85" mass="9239">MDEEIKFGDEEQTPRIEAYEAAPAPTIEQIASENIAATPPAANMPEPPATNNEPIYVDINAYENSYKMAQSDNLKVDALAGEAEI</sequence>
<name>A0A0G0PAV2_UNCC2</name>
<gene>
    <name evidence="1" type="ORF">UT18_C0002G0026</name>
</gene>
<protein>
    <submittedName>
        <fullName evidence="1">Uncharacterized protein</fullName>
    </submittedName>
</protein>
<evidence type="ECO:0000313" key="2">
    <source>
        <dbReference type="Proteomes" id="UP000034207"/>
    </source>
</evidence>
<accession>A0A0G0PAV2</accession>
<reference evidence="1 2" key="1">
    <citation type="journal article" date="2015" name="Nature">
        <title>rRNA introns, odd ribosomes, and small enigmatic genomes across a large radiation of phyla.</title>
        <authorList>
            <person name="Brown C.T."/>
            <person name="Hug L.A."/>
            <person name="Thomas B.C."/>
            <person name="Sharon I."/>
            <person name="Castelle C.J."/>
            <person name="Singh A."/>
            <person name="Wilkins M.J."/>
            <person name="Williams K.H."/>
            <person name="Banfield J.F."/>
        </authorList>
    </citation>
    <scope>NUCLEOTIDE SEQUENCE [LARGE SCALE GENOMIC DNA]</scope>
</reference>
<comment type="caution">
    <text evidence="1">The sequence shown here is derived from an EMBL/GenBank/DDBJ whole genome shotgun (WGS) entry which is preliminary data.</text>
</comment>
<dbReference type="Proteomes" id="UP000034207">
    <property type="component" value="Unassembled WGS sequence"/>
</dbReference>
<evidence type="ECO:0000313" key="1">
    <source>
        <dbReference type="EMBL" id="KKQ95249.1"/>
    </source>
</evidence>
<proteinExistence type="predicted"/>
<dbReference type="AlphaFoldDB" id="A0A0G0PAV2"/>
<dbReference type="EMBL" id="LBVV01000002">
    <property type="protein sequence ID" value="KKQ95249.1"/>
    <property type="molecule type" value="Genomic_DNA"/>
</dbReference>